<keyword evidence="2" id="KW-1185">Reference proteome</keyword>
<evidence type="ECO:0000313" key="1">
    <source>
        <dbReference type="EMBL" id="CAL5970871.1"/>
    </source>
</evidence>
<sequence>MEASKQFGQNSLIPAVRRPKWFAPRMITCLQLCTMRMYRMNARMSSRIYYCVIFRSGDSALGQIITRAADMFLDNNSSLCGGFCTQREIAQKEDQRPGNTNQ</sequence>
<comment type="caution">
    <text evidence="1">The sequence shown here is derived from an EMBL/GenBank/DDBJ whole genome shotgun (WGS) entry which is preliminary data.</text>
</comment>
<dbReference type="Proteomes" id="UP001642409">
    <property type="component" value="Unassembled WGS sequence"/>
</dbReference>
<evidence type="ECO:0000313" key="2">
    <source>
        <dbReference type="Proteomes" id="UP001642409"/>
    </source>
</evidence>
<proteinExistence type="predicted"/>
<dbReference type="EMBL" id="CAXDID020000002">
    <property type="protein sequence ID" value="CAL5970871.1"/>
    <property type="molecule type" value="Genomic_DNA"/>
</dbReference>
<name>A0ABP1GHT5_9EUKA</name>
<organism evidence="1 2">
    <name type="scientific">Hexamita inflata</name>
    <dbReference type="NCBI Taxonomy" id="28002"/>
    <lineage>
        <taxon>Eukaryota</taxon>
        <taxon>Metamonada</taxon>
        <taxon>Diplomonadida</taxon>
        <taxon>Hexamitidae</taxon>
        <taxon>Hexamitinae</taxon>
        <taxon>Hexamita</taxon>
    </lineage>
</organism>
<accession>A0ABP1GHT5</accession>
<gene>
    <name evidence="1" type="ORF">HINF_LOCUS811</name>
</gene>
<protein>
    <submittedName>
        <fullName evidence="1">Hypothetical_protein</fullName>
    </submittedName>
</protein>
<reference evidence="1 2" key="1">
    <citation type="submission" date="2024-07" db="EMBL/GenBank/DDBJ databases">
        <authorList>
            <person name="Akdeniz Z."/>
        </authorList>
    </citation>
    <scope>NUCLEOTIDE SEQUENCE [LARGE SCALE GENOMIC DNA]</scope>
</reference>